<dbReference type="InterPro" id="IPR036086">
    <property type="entry name" value="ParB/Sulfiredoxin_sf"/>
</dbReference>
<feature type="domain" description="ParB-like N-terminal" evidence="3">
    <location>
        <begin position="24"/>
        <end position="115"/>
    </location>
</feature>
<dbReference type="PANTHER" id="PTHR33375:SF1">
    <property type="entry name" value="CHROMOSOME-PARTITIONING PROTEIN PARB-RELATED"/>
    <property type="match status" value="1"/>
</dbReference>
<dbReference type="CDD" id="cd16409">
    <property type="entry name" value="ParB_N_like"/>
    <property type="match status" value="1"/>
</dbReference>
<evidence type="ECO:0000313" key="4">
    <source>
        <dbReference type="EMBL" id="CAK01782.1"/>
    </source>
</evidence>
<evidence type="ECO:0000256" key="1">
    <source>
        <dbReference type="ARBA" id="ARBA00006295"/>
    </source>
</evidence>
<comment type="similarity">
    <text evidence="1">Belongs to the ParB family.</text>
</comment>
<dbReference type="GO" id="GO:0005694">
    <property type="term" value="C:chromosome"/>
    <property type="evidence" value="ECO:0007669"/>
    <property type="project" value="TreeGrafter"/>
</dbReference>
<dbReference type="EMBL" id="AM260525">
    <property type="protein sequence ID" value="CAK01782.1"/>
    <property type="molecule type" value="Genomic_DNA"/>
</dbReference>
<dbReference type="SMART" id="SM00470">
    <property type="entry name" value="ParB"/>
    <property type="match status" value="1"/>
</dbReference>
<dbReference type="Gene3D" id="3.90.1530.10">
    <property type="entry name" value="Conserved hypothetical protein from pyrococcus furiosus pfu- 392566-001, ParB domain"/>
    <property type="match status" value="1"/>
</dbReference>
<dbReference type="NCBIfam" id="TIGR00180">
    <property type="entry name" value="parB_part"/>
    <property type="match status" value="1"/>
</dbReference>
<dbReference type="GO" id="GO:0003677">
    <property type="term" value="F:DNA binding"/>
    <property type="evidence" value="ECO:0007669"/>
    <property type="project" value="InterPro"/>
</dbReference>
<reference evidence="4 5" key="1">
    <citation type="journal article" date="2007" name="Nat. Genet.">
        <title>Genomic analysis of Bartonella identifies type IV secretion systems as host adaptability factors.</title>
        <authorList>
            <person name="Saenz H.L."/>
            <person name="Engel P."/>
            <person name="Stoeckli M.C."/>
            <person name="Lanz C."/>
            <person name="Raddatz G."/>
            <person name="Vayssier-Taussat M."/>
            <person name="Birtles R."/>
            <person name="Schuster S.C."/>
            <person name="Dehio C."/>
        </authorList>
    </citation>
    <scope>NUCLEOTIDE SEQUENCE [LARGE SCALE GENOMIC DNA]</scope>
    <source>
        <strain evidence="5">DSM 28219 / CCUG 45778 / CIP 105476 / IBS 506</strain>
    </source>
</reference>
<sequence length="357" mass="39263">MGWACDGFVLTRNGKGGGVMAQFQEIALDLIVVPERIRPVDDEHAKALAQSMAREGLMNPITVRHTPNAKEGNYTLIAGAHRLRAAELLGYSEIDAVVVQADKNNAALLEVAENLFRNELSVIDRALFVQTYRELWEKKYGGIQRGGDHGNQYTKDKVAKGQVDPLPKDGSSEHHETGCEGDKVAKGQVVPLPKEGFSEHHETGCEGDKVAKGKVYPLPNEGDLNGKGTVLSFAEHVADRIGLSSKSVRRLNSIAQHLQPELRAVLRGTALADNQAQLLKLAKMEPVSQRRVAIALQQVEGDLRRAVDLVNGVNTPPQINEQERIFAQLLGVWQRADAQTRARFYDYLNKQSGEEQA</sequence>
<dbReference type="KEGG" id="btr:BT_1423"/>
<evidence type="ECO:0000256" key="2">
    <source>
        <dbReference type="SAM" id="MobiDB-lite"/>
    </source>
</evidence>
<dbReference type="InterPro" id="IPR003115">
    <property type="entry name" value="ParB_N"/>
</dbReference>
<evidence type="ECO:0000313" key="5">
    <source>
        <dbReference type="Proteomes" id="UP000001592"/>
    </source>
</evidence>
<dbReference type="Proteomes" id="UP000001592">
    <property type="component" value="Chromosome"/>
</dbReference>
<feature type="compositionally biased region" description="Basic and acidic residues" evidence="2">
    <location>
        <begin position="166"/>
        <end position="185"/>
    </location>
</feature>
<dbReference type="PANTHER" id="PTHR33375">
    <property type="entry name" value="CHROMOSOME-PARTITIONING PROTEIN PARB-RELATED"/>
    <property type="match status" value="1"/>
</dbReference>
<protein>
    <submittedName>
        <fullName evidence="4">Chromosome partitioning protein parB</fullName>
    </submittedName>
</protein>
<organism evidence="4 5">
    <name type="scientific">Bartonella tribocorum (strain DSM 28219 / CCUG 45778 / CIP 105476 / IBS 506)</name>
    <dbReference type="NCBI Taxonomy" id="382640"/>
    <lineage>
        <taxon>Bacteria</taxon>
        <taxon>Pseudomonadati</taxon>
        <taxon>Pseudomonadota</taxon>
        <taxon>Alphaproteobacteria</taxon>
        <taxon>Hyphomicrobiales</taxon>
        <taxon>Bartonellaceae</taxon>
        <taxon>Bartonella</taxon>
    </lineage>
</organism>
<dbReference type="eggNOG" id="ENOG502ZEAZ">
    <property type="taxonomic scope" value="Bacteria"/>
</dbReference>
<dbReference type="HOGENOM" id="CLU_054511_0_0_5"/>
<gene>
    <name evidence="4" type="primary">parB</name>
    <name evidence="4" type="ordered locus">BT_1423</name>
</gene>
<dbReference type="InterPro" id="IPR050336">
    <property type="entry name" value="Chromosome_partition/occlusion"/>
</dbReference>
<evidence type="ECO:0000259" key="3">
    <source>
        <dbReference type="SMART" id="SM00470"/>
    </source>
</evidence>
<dbReference type="AlphaFoldDB" id="A9IVS0"/>
<proteinExistence type="inferred from homology"/>
<dbReference type="InterPro" id="IPR004437">
    <property type="entry name" value="ParB/RepB/Spo0J"/>
</dbReference>
<dbReference type="Pfam" id="PF02195">
    <property type="entry name" value="ParB_N"/>
    <property type="match status" value="1"/>
</dbReference>
<dbReference type="SUPFAM" id="SSF110849">
    <property type="entry name" value="ParB/Sulfiredoxin"/>
    <property type="match status" value="1"/>
</dbReference>
<feature type="region of interest" description="Disordered" evidence="2">
    <location>
        <begin position="161"/>
        <end position="185"/>
    </location>
</feature>
<dbReference type="GO" id="GO:0007059">
    <property type="term" value="P:chromosome segregation"/>
    <property type="evidence" value="ECO:0007669"/>
    <property type="project" value="TreeGrafter"/>
</dbReference>
<name>A9IVS0_BART1</name>
<keyword evidence="5" id="KW-1185">Reference proteome</keyword>
<accession>A9IVS0</accession>